<keyword evidence="3" id="KW-1185">Reference proteome</keyword>
<dbReference type="InterPro" id="IPR036888">
    <property type="entry name" value="DNA_integrity_DisA_N_sf"/>
</dbReference>
<dbReference type="OrthoDB" id="177520at2"/>
<dbReference type="EMBL" id="OUUY01000093">
    <property type="protein sequence ID" value="SPQ01190.1"/>
    <property type="molecule type" value="Genomic_DNA"/>
</dbReference>
<accession>A0A2U3QIK7</accession>
<reference evidence="3" key="1">
    <citation type="submission" date="2018-03" db="EMBL/GenBank/DDBJ databases">
        <authorList>
            <person name="Zecchin S."/>
        </authorList>
    </citation>
    <scope>NUCLEOTIDE SEQUENCE [LARGE SCALE GENOMIC DNA]</scope>
</reference>
<dbReference type="SUPFAM" id="SSF143597">
    <property type="entry name" value="YojJ-like"/>
    <property type="match status" value="1"/>
</dbReference>
<evidence type="ECO:0000313" key="3">
    <source>
        <dbReference type="Proteomes" id="UP000245125"/>
    </source>
</evidence>
<sequence length="452" mass="50799">MPGEKLKQVFHHAYPRELVSFILEQWKDPVCLERLSSAGIDPSVELPERSVLDEVISTCYQASLMREEERPVLFRLIIRDYRLFPPYDGPPTGLHRLRFARMRPFNEFELHRVAPAADFYRALIGVTVGPKKRVRIWGMVHSGTRWMQPIRGGTKAVPRLPSSLLIYVRGPGRIAVSMGPEIIASLNGGQISCPSMDIFSASWLAKGFASVRSEIEQMHETARARANKPWAKLDPKFGRIIGQQVIRRIVSLIRSSHHGGMLVYLPTEMGRDISAINHHISLKYQFREEEPRQRFRTLILGIMNTFAELHGESENTAKVVGWQEYVNSRSEAIALLDEAIFDLAHFIAALSSVDGAVVMTMRQDLIGFGGVISGDIEEAGTITHALDVEGRLTQQELIEEVGTRHRAAYRLCHALHNAMAIVISQDGNARLVKWHNGSVTYWDLAPIGVPGF</sequence>
<feature type="domain" description="Probable sensor" evidence="1">
    <location>
        <begin position="43"/>
        <end position="141"/>
    </location>
</feature>
<evidence type="ECO:0000259" key="1">
    <source>
        <dbReference type="Pfam" id="PF21751"/>
    </source>
</evidence>
<name>A0A2U3QIK7_9BACT</name>
<evidence type="ECO:0000313" key="2">
    <source>
        <dbReference type="EMBL" id="SPQ01190.1"/>
    </source>
</evidence>
<dbReference type="Proteomes" id="UP000245125">
    <property type="component" value="Unassembled WGS sequence"/>
</dbReference>
<protein>
    <recommendedName>
        <fullName evidence="1">Probable sensor domain-containing protein</fullName>
    </recommendedName>
</protein>
<dbReference type="Gene3D" id="3.40.1700.10">
    <property type="entry name" value="DNA integrity scanning protein, DisA, N-terminal domain"/>
    <property type="match status" value="1"/>
</dbReference>
<organism evidence="2 3">
    <name type="scientific">Candidatus Sulfobium mesophilum</name>
    <dbReference type="NCBI Taxonomy" id="2016548"/>
    <lineage>
        <taxon>Bacteria</taxon>
        <taxon>Pseudomonadati</taxon>
        <taxon>Nitrospirota</taxon>
        <taxon>Nitrospiria</taxon>
        <taxon>Nitrospirales</taxon>
        <taxon>Nitrospiraceae</taxon>
        <taxon>Candidatus Sulfobium</taxon>
    </lineage>
</organism>
<dbReference type="Pfam" id="PF21751">
    <property type="entry name" value="DACNV"/>
    <property type="match status" value="1"/>
</dbReference>
<proteinExistence type="predicted"/>
<dbReference type="AlphaFoldDB" id="A0A2U3QIK7"/>
<dbReference type="InterPro" id="IPR048551">
    <property type="entry name" value="DACNV"/>
</dbReference>
<gene>
    <name evidence="2" type="ORF">NBG4_460013</name>
</gene>